<sequence>MSVQNPLDPNVVPPAPQTKTTAGKGLGIAALVVGIVALALCWVPIVNNIAAVLGFIALVLGVISLIVASKRRGSKGLGIASSIISIVAIILVFATQAAYVKAIDEVANDIADASDGEVAAPVEVIEQAKDESQVLALGEAATVGEYSVNVSAVDLDAGAEIAKANEFNEKAEGQYVLVDLSVVYNGDEEGDAWLDLNPELVGSDASIYSTGSATVIPAKPGMDLPTLANGGKGSYQVVFDVPAEAVEDAKIRVSETISFSDESVLWATK</sequence>
<proteinExistence type="predicted"/>
<keyword evidence="5" id="KW-1185">Reference proteome</keyword>
<dbReference type="Gene3D" id="2.60.40.1240">
    <property type="match status" value="1"/>
</dbReference>
<protein>
    <submittedName>
        <fullName evidence="4">Hypothetical membrane protein</fullName>
    </submittedName>
</protein>
<name>A0ABM9PV38_GLUAR</name>
<dbReference type="InterPro" id="IPR029051">
    <property type="entry name" value="DUF4352"/>
</dbReference>
<accession>A0ABM9PV38</accession>
<dbReference type="Pfam" id="PF11611">
    <property type="entry name" value="DUF4352"/>
    <property type="match status" value="1"/>
</dbReference>
<dbReference type="InterPro" id="IPR029050">
    <property type="entry name" value="Immunoprotect_excell_Ig-like"/>
</dbReference>
<reference evidence="5" key="1">
    <citation type="journal article" date="2010" name="PLoS ONE">
        <title>The Arthrobacter arilaitensis Re117 genome sequence reveals its genetic adaptation to the surface of cheese.</title>
        <authorList>
            <person name="Monnet C."/>
            <person name="Loux V."/>
            <person name="Gibrat J.F."/>
            <person name="Spinnler E."/>
            <person name="Barbe V."/>
            <person name="Vacherie B."/>
            <person name="Gavory F."/>
            <person name="Gourbeyre E."/>
            <person name="Siguier P."/>
            <person name="Chandler M."/>
            <person name="Elleuch R."/>
            <person name="Irlinger F."/>
            <person name="Vallaeys T."/>
        </authorList>
    </citation>
    <scope>NUCLEOTIDE SEQUENCE</scope>
    <source>
        <strain evidence="5">DSM 16368 / CIP 108037 / IAM 15318 / JCM 13566 / Re117</strain>
    </source>
</reference>
<keyword evidence="2" id="KW-1133">Transmembrane helix</keyword>
<feature type="domain" description="DUF4352" evidence="3">
    <location>
        <begin position="136"/>
        <end position="262"/>
    </location>
</feature>
<reference evidence="5" key="2">
    <citation type="submission" date="2010-07" db="EMBL/GenBank/DDBJ databases">
        <title>Complete genome sequence of Arthrobacter arilaitensis (strain DSM 16368 / CIP 108037 / JCM 13566 / Re117).</title>
        <authorList>
            <person name="Genoscope."/>
        </authorList>
    </citation>
    <scope>NUCLEOTIDE SEQUENCE [LARGE SCALE GENOMIC DNA]</scope>
    <source>
        <strain evidence="5">DSM 16368 / CIP 108037 / IAM 15318 / JCM 13566 / Re117</strain>
    </source>
</reference>
<dbReference type="RefSeq" id="WP_013348299.1">
    <property type="nucleotide sequence ID" value="NC_014550.1"/>
</dbReference>
<evidence type="ECO:0000256" key="2">
    <source>
        <dbReference type="SAM" id="Phobius"/>
    </source>
</evidence>
<evidence type="ECO:0000313" key="4">
    <source>
        <dbReference type="EMBL" id="CBT75155.1"/>
    </source>
</evidence>
<organism evidence="4 5">
    <name type="scientific">Glutamicibacter arilaitensis (strain DSM 16368 / CIP 108037 / IAM 15318 / JCM 13566 / NCIMB 14258 / Re117)</name>
    <name type="common">Arthrobacter arilaitensis</name>
    <dbReference type="NCBI Taxonomy" id="861360"/>
    <lineage>
        <taxon>Bacteria</taxon>
        <taxon>Bacillati</taxon>
        <taxon>Actinomycetota</taxon>
        <taxon>Actinomycetes</taxon>
        <taxon>Micrococcales</taxon>
        <taxon>Micrococcaceae</taxon>
        <taxon>Glutamicibacter</taxon>
    </lineage>
</organism>
<evidence type="ECO:0000256" key="1">
    <source>
        <dbReference type="ARBA" id="ARBA00022729"/>
    </source>
</evidence>
<gene>
    <name evidence="4" type="ordered locus">AARI_09360</name>
</gene>
<feature type="transmembrane region" description="Helical" evidence="2">
    <location>
        <begin position="26"/>
        <end position="45"/>
    </location>
</feature>
<dbReference type="EMBL" id="FQ311875">
    <property type="protein sequence ID" value="CBT75155.1"/>
    <property type="molecule type" value="Genomic_DNA"/>
</dbReference>
<evidence type="ECO:0000313" key="5">
    <source>
        <dbReference type="Proteomes" id="UP000006878"/>
    </source>
</evidence>
<feature type="transmembrane region" description="Helical" evidence="2">
    <location>
        <begin position="51"/>
        <end position="69"/>
    </location>
</feature>
<keyword evidence="2" id="KW-0812">Transmembrane</keyword>
<keyword evidence="2" id="KW-0472">Membrane</keyword>
<dbReference type="GeneID" id="303186986"/>
<dbReference type="Proteomes" id="UP000006878">
    <property type="component" value="Chromosome"/>
</dbReference>
<evidence type="ECO:0000259" key="3">
    <source>
        <dbReference type="Pfam" id="PF11611"/>
    </source>
</evidence>
<keyword evidence="1" id="KW-0732">Signal</keyword>
<feature type="transmembrane region" description="Helical" evidence="2">
    <location>
        <begin position="76"/>
        <end position="99"/>
    </location>
</feature>